<name>A0ABT0DJD2_9HYPH</name>
<dbReference type="PRINTS" id="PR00469">
    <property type="entry name" value="PNDRDTASEII"/>
</dbReference>
<dbReference type="Pfam" id="PF07992">
    <property type="entry name" value="Pyr_redox_2"/>
    <property type="match status" value="1"/>
</dbReference>
<keyword evidence="1" id="KW-0560">Oxidoreductase</keyword>
<gene>
    <name evidence="3" type="ORF">MWN33_04970</name>
</gene>
<dbReference type="Proteomes" id="UP001202867">
    <property type="component" value="Unassembled WGS sequence"/>
</dbReference>
<dbReference type="Gene3D" id="3.50.50.60">
    <property type="entry name" value="FAD/NAD(P)-binding domain"/>
    <property type="match status" value="2"/>
</dbReference>
<dbReference type="InterPro" id="IPR023753">
    <property type="entry name" value="FAD/NAD-binding_dom"/>
</dbReference>
<evidence type="ECO:0000256" key="1">
    <source>
        <dbReference type="ARBA" id="ARBA00023002"/>
    </source>
</evidence>
<dbReference type="SUPFAM" id="SSF51905">
    <property type="entry name" value="FAD/NAD(P)-binding domain"/>
    <property type="match status" value="1"/>
</dbReference>
<accession>A0ABT0DJD2</accession>
<proteinExistence type="predicted"/>
<reference evidence="4" key="1">
    <citation type="submission" date="2023-07" db="EMBL/GenBank/DDBJ databases">
        <title>Ancylobacter moscoviensis sp. nov., facultatively methylotrophic bacteria from activated sludge and the reclassification of Starkeya novella (Starkey 1934) Kelly et al. 2000 as Ancylobacter novellus comb. nov., Starkeya koreensis Im et al. 2006 as Ancylobacter koreensis comb.nov., Angulomicrobium tetraedrale Vasil'eva et al. 1986 as Ancylobacter tetraedralis comb. nov., Angulomicrobium amanitiforme Fritz et al. 2004 as Ancylobacter amanitiformis comb. nov. and Methylorhabdus multivorans Doronina et al. 1996 as Ancylobacter multivorans comb. nov. and emended description of the genus Ancylobacter.</title>
        <authorList>
            <person name="Doronina N."/>
            <person name="Chemodurova A."/>
            <person name="Grouzdev D."/>
            <person name="Koziaeva V."/>
            <person name="Shi W."/>
            <person name="Wu L."/>
            <person name="Kaparullina E."/>
        </authorList>
    </citation>
    <scope>NUCLEOTIDE SEQUENCE [LARGE SCALE GENOMIC DNA]</scope>
    <source>
        <strain evidence="4">Jip08</strain>
    </source>
</reference>
<dbReference type="RefSeq" id="WP_247199288.1">
    <property type="nucleotide sequence ID" value="NZ_JALKCG010000001.1"/>
</dbReference>
<organism evidence="3 4">
    <name type="scientific">Ancylobacter koreensis</name>
    <dbReference type="NCBI Taxonomy" id="266121"/>
    <lineage>
        <taxon>Bacteria</taxon>
        <taxon>Pseudomonadati</taxon>
        <taxon>Pseudomonadota</taxon>
        <taxon>Alphaproteobacteria</taxon>
        <taxon>Hyphomicrobiales</taxon>
        <taxon>Xanthobacteraceae</taxon>
        <taxon>Ancylobacter</taxon>
    </lineage>
</organism>
<dbReference type="PANTHER" id="PTHR42949:SF3">
    <property type="entry name" value="ANAEROBIC GLYCEROL-3-PHOSPHATE DEHYDROGENASE SUBUNIT B"/>
    <property type="match status" value="1"/>
</dbReference>
<evidence type="ECO:0000313" key="3">
    <source>
        <dbReference type="EMBL" id="MCK0207382.1"/>
    </source>
</evidence>
<keyword evidence="4" id="KW-1185">Reference proteome</keyword>
<protein>
    <submittedName>
        <fullName evidence="3">NAD(P)/FAD-dependent oxidoreductase</fullName>
    </submittedName>
</protein>
<dbReference type="EMBL" id="JALKCG010000001">
    <property type="protein sequence ID" value="MCK0207382.1"/>
    <property type="molecule type" value="Genomic_DNA"/>
</dbReference>
<feature type="domain" description="FAD/NAD(P)-binding" evidence="2">
    <location>
        <begin position="11"/>
        <end position="299"/>
    </location>
</feature>
<comment type="caution">
    <text evidence="3">The sequence shown here is derived from an EMBL/GenBank/DDBJ whole genome shotgun (WGS) entry which is preliminary data.</text>
</comment>
<dbReference type="InterPro" id="IPR051691">
    <property type="entry name" value="Metab_Enz_Cyan_OpOx_G3PDH"/>
</dbReference>
<sequence length="413" mass="43512">MSGPFESATADVIVVGGGPAGVAAAVELRRQGVAHVVLLDREDELGGATRHCAHSPFGMREFGRVYLGAAYGRRLAAEAAQAGVEVRTGHSVVRLEPGGRLEVASSSGVVTLSARRILIATGARETPRSARLIPGDRPLGIVTTGTLQSYAAFHGLMPFRRPLIVGSELVSQSALFTCLTHGARPVAMIEPGPHPLARAPFNWFPRLVGVPFHLGADIADIRGTARVEEVTIRLADGTAHTLACDGVLLTGRFTPESALFRQSAVGVEPGSAGPAVDQDGRSRDPLVFAGGNLLRAVETGGWAFREGRAVGMAIAEDLARDAEAGVPIPVGFEAPIKLVVPSLLRAGANAVPALPDFQLRFSRTASGRLSLEIDGREVWARAGTWRPERRILVPIPPGAARAGSVRFRFRETG</sequence>
<dbReference type="PANTHER" id="PTHR42949">
    <property type="entry name" value="ANAEROBIC GLYCEROL-3-PHOSPHATE DEHYDROGENASE SUBUNIT B"/>
    <property type="match status" value="1"/>
</dbReference>
<evidence type="ECO:0000259" key="2">
    <source>
        <dbReference type="Pfam" id="PF07992"/>
    </source>
</evidence>
<dbReference type="InterPro" id="IPR036188">
    <property type="entry name" value="FAD/NAD-bd_sf"/>
</dbReference>
<evidence type="ECO:0000313" key="4">
    <source>
        <dbReference type="Proteomes" id="UP001202867"/>
    </source>
</evidence>
<dbReference type="PRINTS" id="PR00368">
    <property type="entry name" value="FADPNR"/>
</dbReference>